<comment type="caution">
    <text evidence="1">The sequence shown here is derived from an EMBL/GenBank/DDBJ whole genome shotgun (WGS) entry which is preliminary data.</text>
</comment>
<evidence type="ECO:0000313" key="2">
    <source>
        <dbReference type="EMBL" id="PRX15190.1"/>
    </source>
</evidence>
<protein>
    <submittedName>
        <fullName evidence="1">Uncharacterized protein</fullName>
    </submittedName>
</protein>
<dbReference type="Proteomes" id="UP000028531">
    <property type="component" value="Unassembled WGS sequence"/>
</dbReference>
<evidence type="ECO:0000313" key="1">
    <source>
        <dbReference type="EMBL" id="KEZ92357.1"/>
    </source>
</evidence>
<reference evidence="1 3" key="1">
    <citation type="submission" date="2014-07" db="EMBL/GenBank/DDBJ databases">
        <title>Draft genome sequence of Nonlabens ulvanivorans, an ulvan degrading bacterium.</title>
        <authorList>
            <person name="Kopel M."/>
            <person name="Helbert W."/>
            <person name="Henrissat B."/>
            <person name="Doniger T."/>
            <person name="Banin E."/>
        </authorList>
    </citation>
    <scope>NUCLEOTIDE SEQUENCE [LARGE SCALE GENOMIC DNA]</scope>
    <source>
        <strain evidence="1 3">PLR</strain>
    </source>
</reference>
<name>A0A084JTS3_NONUL</name>
<sequence length="81" mass="9196">MSKSFSPIKAAAICSFTGHKLQVTHQVNDRIQEMCCVKCGKQMTTNIYGNIVPLNDQYSRINRALNDLAVKKNRRELGFYS</sequence>
<accession>A0A084JTS3</accession>
<gene>
    <name evidence="1" type="ORF">IL45_09400</name>
    <name evidence="2" type="ORF">LY02_00405</name>
</gene>
<evidence type="ECO:0000313" key="3">
    <source>
        <dbReference type="Proteomes" id="UP000028531"/>
    </source>
</evidence>
<evidence type="ECO:0000313" key="4">
    <source>
        <dbReference type="Proteomes" id="UP000239997"/>
    </source>
</evidence>
<dbReference type="EMBL" id="PVNA01000001">
    <property type="protein sequence ID" value="PRX15190.1"/>
    <property type="molecule type" value="Genomic_DNA"/>
</dbReference>
<reference evidence="2 4" key="2">
    <citation type="submission" date="2018-03" db="EMBL/GenBank/DDBJ databases">
        <title>Genomic Encyclopedia of Archaeal and Bacterial Type Strains, Phase II (KMG-II): from individual species to whole genera.</title>
        <authorList>
            <person name="Goeker M."/>
        </authorList>
    </citation>
    <scope>NUCLEOTIDE SEQUENCE [LARGE SCALE GENOMIC DNA]</scope>
    <source>
        <strain evidence="2 4">DSM 22727</strain>
    </source>
</reference>
<dbReference type="RefSeq" id="WP_036583090.1">
    <property type="nucleotide sequence ID" value="NZ_CP138994.1"/>
</dbReference>
<proteinExistence type="predicted"/>
<dbReference type="Proteomes" id="UP000239997">
    <property type="component" value="Unassembled WGS sequence"/>
</dbReference>
<dbReference type="EMBL" id="JPJI01000032">
    <property type="protein sequence ID" value="KEZ92357.1"/>
    <property type="molecule type" value="Genomic_DNA"/>
</dbReference>
<organism evidence="1 3">
    <name type="scientific">Nonlabens ulvanivorans</name>
    <name type="common">Persicivirga ulvanivorans</name>
    <dbReference type="NCBI Taxonomy" id="906888"/>
    <lineage>
        <taxon>Bacteria</taxon>
        <taxon>Pseudomonadati</taxon>
        <taxon>Bacteroidota</taxon>
        <taxon>Flavobacteriia</taxon>
        <taxon>Flavobacteriales</taxon>
        <taxon>Flavobacteriaceae</taxon>
        <taxon>Nonlabens</taxon>
    </lineage>
</organism>
<dbReference type="OrthoDB" id="1144376at2"/>
<dbReference type="AlphaFoldDB" id="A0A084JTS3"/>
<keyword evidence="4" id="KW-1185">Reference proteome</keyword>